<reference evidence="3 4" key="1">
    <citation type="submission" date="2024-05" db="EMBL/GenBank/DDBJ databases">
        <title>Genome sequencing and assembly of Indian major carp, Cirrhinus mrigala (Hamilton, 1822).</title>
        <authorList>
            <person name="Mohindra V."/>
            <person name="Chowdhury L.M."/>
            <person name="Lal K."/>
            <person name="Jena J.K."/>
        </authorList>
    </citation>
    <scope>NUCLEOTIDE SEQUENCE [LARGE SCALE GENOMIC DNA]</scope>
    <source>
        <strain evidence="3">CM1030</strain>
        <tissue evidence="3">Blood</tissue>
    </source>
</reference>
<organism evidence="3 4">
    <name type="scientific">Cirrhinus mrigala</name>
    <name type="common">Mrigala</name>
    <dbReference type="NCBI Taxonomy" id="683832"/>
    <lineage>
        <taxon>Eukaryota</taxon>
        <taxon>Metazoa</taxon>
        <taxon>Chordata</taxon>
        <taxon>Craniata</taxon>
        <taxon>Vertebrata</taxon>
        <taxon>Euteleostomi</taxon>
        <taxon>Actinopterygii</taxon>
        <taxon>Neopterygii</taxon>
        <taxon>Teleostei</taxon>
        <taxon>Ostariophysi</taxon>
        <taxon>Cypriniformes</taxon>
        <taxon>Cyprinidae</taxon>
        <taxon>Labeoninae</taxon>
        <taxon>Labeonini</taxon>
        <taxon>Cirrhinus</taxon>
    </lineage>
</organism>
<accession>A0ABD0NEW0</accession>
<dbReference type="AlphaFoldDB" id="A0ABD0NEW0"/>
<proteinExistence type="predicted"/>
<comment type="caution">
    <text evidence="3">The sequence shown here is derived from an EMBL/GenBank/DDBJ whole genome shotgun (WGS) entry which is preliminary data.</text>
</comment>
<dbReference type="InterPro" id="IPR013320">
    <property type="entry name" value="ConA-like_dom_sf"/>
</dbReference>
<feature type="domain" description="Laminin G" evidence="2">
    <location>
        <begin position="1"/>
        <end position="72"/>
    </location>
</feature>
<dbReference type="CDD" id="cd00110">
    <property type="entry name" value="LamG"/>
    <property type="match status" value="1"/>
</dbReference>
<dbReference type="PROSITE" id="PS50025">
    <property type="entry name" value="LAM_G_DOMAIN"/>
    <property type="match status" value="1"/>
</dbReference>
<dbReference type="EMBL" id="JAMKFB020000022">
    <property type="protein sequence ID" value="KAL0160547.1"/>
    <property type="molecule type" value="Genomic_DNA"/>
</dbReference>
<comment type="caution">
    <text evidence="1">Lacks conserved residue(s) required for the propagation of feature annotation.</text>
</comment>
<sequence length="72" mass="8133">PSVVTFTFDVGNGPVVLTVKSHVPLNDKQWHFVRAERNVKEASLQVDQLPLRFLEAPSEGHTHLQLNSQLFI</sequence>
<evidence type="ECO:0000313" key="4">
    <source>
        <dbReference type="Proteomes" id="UP001529510"/>
    </source>
</evidence>
<dbReference type="PANTHER" id="PTHR15036">
    <property type="entry name" value="PIKACHURIN-LIKE PROTEIN"/>
    <property type="match status" value="1"/>
</dbReference>
<dbReference type="Pfam" id="PF02210">
    <property type="entry name" value="Laminin_G_2"/>
    <property type="match status" value="1"/>
</dbReference>
<name>A0ABD0NEW0_CIRMR</name>
<evidence type="ECO:0000259" key="2">
    <source>
        <dbReference type="PROSITE" id="PS50025"/>
    </source>
</evidence>
<evidence type="ECO:0000256" key="1">
    <source>
        <dbReference type="PROSITE-ProRule" id="PRU00122"/>
    </source>
</evidence>
<feature type="non-terminal residue" evidence="3">
    <location>
        <position position="1"/>
    </location>
</feature>
<keyword evidence="4" id="KW-1185">Reference proteome</keyword>
<dbReference type="InterPro" id="IPR001791">
    <property type="entry name" value="Laminin_G"/>
</dbReference>
<dbReference type="PANTHER" id="PTHR15036:SF46">
    <property type="entry name" value="CONTACTIN-ASSOCIATED PROTEIN-LIKE 5"/>
    <property type="match status" value="1"/>
</dbReference>
<dbReference type="SUPFAM" id="SSF49899">
    <property type="entry name" value="Concanavalin A-like lectins/glucanases"/>
    <property type="match status" value="1"/>
</dbReference>
<feature type="non-terminal residue" evidence="3">
    <location>
        <position position="72"/>
    </location>
</feature>
<dbReference type="Proteomes" id="UP001529510">
    <property type="component" value="Unassembled WGS sequence"/>
</dbReference>
<dbReference type="Gene3D" id="2.60.120.200">
    <property type="match status" value="1"/>
</dbReference>
<evidence type="ECO:0000313" key="3">
    <source>
        <dbReference type="EMBL" id="KAL0160547.1"/>
    </source>
</evidence>
<dbReference type="InterPro" id="IPR050372">
    <property type="entry name" value="Neurexin-related_CASP"/>
</dbReference>
<protein>
    <recommendedName>
        <fullName evidence="2">Laminin G domain-containing protein</fullName>
    </recommendedName>
</protein>
<gene>
    <name evidence="3" type="ORF">M9458_044272</name>
</gene>